<keyword evidence="5 8" id="KW-0103">Bromodomain</keyword>
<gene>
    <name evidence="11" type="ORF">LTR24_008976</name>
</gene>
<feature type="region of interest" description="Disordered" evidence="9">
    <location>
        <begin position="360"/>
        <end position="386"/>
    </location>
</feature>
<name>A0ABR0JYP3_9EURO</name>
<evidence type="ECO:0000313" key="11">
    <source>
        <dbReference type="EMBL" id="KAK5079753.1"/>
    </source>
</evidence>
<keyword evidence="6" id="KW-0804">Transcription</keyword>
<evidence type="ECO:0000256" key="8">
    <source>
        <dbReference type="PROSITE-ProRule" id="PRU00035"/>
    </source>
</evidence>
<dbReference type="PROSITE" id="PS00633">
    <property type="entry name" value="BROMODOMAIN_1"/>
    <property type="match status" value="1"/>
</dbReference>
<dbReference type="Pfam" id="PF00439">
    <property type="entry name" value="Bromodomain"/>
    <property type="match status" value="2"/>
</dbReference>
<dbReference type="PROSITE" id="PS50014">
    <property type="entry name" value="BROMODOMAIN_2"/>
    <property type="match status" value="2"/>
</dbReference>
<evidence type="ECO:0000256" key="9">
    <source>
        <dbReference type="SAM" id="MobiDB-lite"/>
    </source>
</evidence>
<dbReference type="InterPro" id="IPR018359">
    <property type="entry name" value="Bromodomain_CS"/>
</dbReference>
<dbReference type="SMART" id="SM00297">
    <property type="entry name" value="BROMO"/>
    <property type="match status" value="2"/>
</dbReference>
<dbReference type="InterPro" id="IPR036427">
    <property type="entry name" value="Bromodomain-like_sf"/>
</dbReference>
<evidence type="ECO:0000256" key="4">
    <source>
        <dbReference type="ARBA" id="ARBA00023015"/>
    </source>
</evidence>
<keyword evidence="12" id="KW-1185">Reference proteome</keyword>
<dbReference type="EMBL" id="JAVRRG010000174">
    <property type="protein sequence ID" value="KAK5079753.1"/>
    <property type="molecule type" value="Genomic_DNA"/>
</dbReference>
<keyword evidence="3" id="KW-0156">Chromatin regulator</keyword>
<evidence type="ECO:0000256" key="7">
    <source>
        <dbReference type="ARBA" id="ARBA00023242"/>
    </source>
</evidence>
<proteinExistence type="predicted"/>
<comment type="subcellular location">
    <subcellularLocation>
        <location evidence="1">Nucleus</location>
    </subcellularLocation>
</comment>
<reference evidence="11 12" key="1">
    <citation type="submission" date="2023-08" db="EMBL/GenBank/DDBJ databases">
        <title>Black Yeasts Isolated from many extreme environments.</title>
        <authorList>
            <person name="Coleine C."/>
            <person name="Stajich J.E."/>
            <person name="Selbmann L."/>
        </authorList>
    </citation>
    <scope>NUCLEOTIDE SEQUENCE [LARGE SCALE GENOMIC DNA]</scope>
    <source>
        <strain evidence="11 12">CCFEE 5885</strain>
    </source>
</reference>
<keyword evidence="7" id="KW-0539">Nucleus</keyword>
<feature type="region of interest" description="Disordered" evidence="9">
    <location>
        <begin position="1"/>
        <end position="35"/>
    </location>
</feature>
<dbReference type="SUPFAM" id="SSF47370">
    <property type="entry name" value="Bromodomain"/>
    <property type="match status" value="2"/>
</dbReference>
<keyword evidence="2" id="KW-0677">Repeat</keyword>
<dbReference type="InterPro" id="IPR054551">
    <property type="entry name" value="RSC4_Ig-like"/>
</dbReference>
<evidence type="ECO:0000256" key="2">
    <source>
        <dbReference type="ARBA" id="ARBA00022737"/>
    </source>
</evidence>
<organism evidence="11 12">
    <name type="scientific">Lithohypha guttulata</name>
    <dbReference type="NCBI Taxonomy" id="1690604"/>
    <lineage>
        <taxon>Eukaryota</taxon>
        <taxon>Fungi</taxon>
        <taxon>Dikarya</taxon>
        <taxon>Ascomycota</taxon>
        <taxon>Pezizomycotina</taxon>
        <taxon>Eurotiomycetes</taxon>
        <taxon>Chaetothyriomycetidae</taxon>
        <taxon>Chaetothyriales</taxon>
        <taxon>Trichomeriaceae</taxon>
        <taxon>Lithohypha</taxon>
    </lineage>
</organism>
<evidence type="ECO:0000256" key="5">
    <source>
        <dbReference type="ARBA" id="ARBA00023117"/>
    </source>
</evidence>
<comment type="caution">
    <text evidence="11">The sequence shown here is derived from an EMBL/GenBank/DDBJ whole genome shotgun (WGS) entry which is preliminary data.</text>
</comment>
<keyword evidence="4" id="KW-0805">Transcription regulation</keyword>
<evidence type="ECO:0000259" key="10">
    <source>
        <dbReference type="PROSITE" id="PS50014"/>
    </source>
</evidence>
<dbReference type="InterPro" id="IPR001487">
    <property type="entry name" value="Bromodomain"/>
</dbReference>
<sequence>MNGKRRAPETATPEPSRKRKRNDDTHFPDIETTETTQELGEKIISLLKRSQDKNGRLIATEFLELPDRKLYPDYYEHIAMPMSINIIEAKLNNGEYSTMTDLESDLKRMVQNAKDYNSSKSDIFEDAERIRKALSNFMPKHNPAYQDPDYRAVPTPIPDHIARIKIRDSSASGSEPPSIKLKLNAGGRRRSVAPSEPVEDASANHHLTDTQLELLDELSSQEDAINFERKPPRRELPHYYKVIQRPTSINDVRSMLQQGKFTTWDDFAREARLIWSNAKEYNEPGSEIFSMAEKLETWLEGRLQSYGVPPKVVPRLSLNVAQQPRQLKLKLGTPTTPAVNGSSSYTVDQEALQRQRSALASAMRQSRGDSQAEVTPAPTVQSSLRRSVSVVDLDVPMTGTNGHPSNTASVEPTKVVVPPGPANIPTPTLEGVPPQQALKPAVNPAVMPLTNGYHAPQAQMPAPAASIFAESTNPIDRKFRDANKSSADALLKSVTYMTTPLMPSDPRWRLSRYASPSKTQTSYYTYLPSMHNSLRIVPELHADLKAGRRKYKLFVLNNGAILPASPDVAGQGVYDLHLVPGENVVTVEAISALKEGERKEYARDWEQFDFERVTFYVFLRPKGS</sequence>
<dbReference type="PRINTS" id="PR00503">
    <property type="entry name" value="BROMODOMAIN"/>
</dbReference>
<dbReference type="InterPro" id="IPR037382">
    <property type="entry name" value="Rsc/polybromo"/>
</dbReference>
<dbReference type="Proteomes" id="UP001345013">
    <property type="component" value="Unassembled WGS sequence"/>
</dbReference>
<evidence type="ECO:0000256" key="6">
    <source>
        <dbReference type="ARBA" id="ARBA00023163"/>
    </source>
</evidence>
<dbReference type="CDD" id="cd04369">
    <property type="entry name" value="Bromodomain"/>
    <property type="match status" value="2"/>
</dbReference>
<feature type="region of interest" description="Disordered" evidence="9">
    <location>
        <begin position="167"/>
        <end position="204"/>
    </location>
</feature>
<dbReference type="Pfam" id="PF22994">
    <property type="entry name" value="RSC4_Ig_like"/>
    <property type="match status" value="1"/>
</dbReference>
<evidence type="ECO:0000313" key="12">
    <source>
        <dbReference type="Proteomes" id="UP001345013"/>
    </source>
</evidence>
<feature type="domain" description="Bromo" evidence="10">
    <location>
        <begin position="54"/>
        <end position="124"/>
    </location>
</feature>
<dbReference type="Gene3D" id="1.20.920.10">
    <property type="entry name" value="Bromodomain-like"/>
    <property type="match status" value="2"/>
</dbReference>
<dbReference type="PANTHER" id="PTHR16062:SF20">
    <property type="entry name" value="CHROMATIN STRUCTURE-REMODELING COMPLEX SUBUNIT RSC4"/>
    <property type="match status" value="1"/>
</dbReference>
<evidence type="ECO:0000256" key="3">
    <source>
        <dbReference type="ARBA" id="ARBA00022853"/>
    </source>
</evidence>
<accession>A0ABR0JYP3</accession>
<feature type="domain" description="Bromo" evidence="10">
    <location>
        <begin position="219"/>
        <end position="289"/>
    </location>
</feature>
<evidence type="ECO:0000256" key="1">
    <source>
        <dbReference type="ARBA" id="ARBA00004123"/>
    </source>
</evidence>
<protein>
    <recommendedName>
        <fullName evidence="10">Bromo domain-containing protein</fullName>
    </recommendedName>
</protein>
<feature type="compositionally biased region" description="Polar residues" evidence="9">
    <location>
        <begin position="368"/>
        <end position="381"/>
    </location>
</feature>
<dbReference type="PANTHER" id="PTHR16062">
    <property type="entry name" value="SWI/SNF-RELATED"/>
    <property type="match status" value="1"/>
</dbReference>